<organism evidence="9 10">
    <name type="scientific">Microlunatus phosphovorus (strain ATCC 700054 / DSM 10555 / JCM 9379 / NBRC 101784 / NCIMB 13414 / VKM Ac-1990 / NM-1)</name>
    <dbReference type="NCBI Taxonomy" id="1032480"/>
    <lineage>
        <taxon>Bacteria</taxon>
        <taxon>Bacillati</taxon>
        <taxon>Actinomycetota</taxon>
        <taxon>Actinomycetes</taxon>
        <taxon>Propionibacteriales</taxon>
        <taxon>Propionibacteriaceae</taxon>
        <taxon>Microlunatus</taxon>
    </lineage>
</organism>
<dbReference type="eggNOG" id="COG1505">
    <property type="taxonomic scope" value="Bacteria"/>
</dbReference>
<dbReference type="InterPro" id="IPR001375">
    <property type="entry name" value="Peptidase_S9_cat"/>
</dbReference>
<dbReference type="PROSITE" id="PS00708">
    <property type="entry name" value="PRO_ENDOPEP_SER"/>
    <property type="match status" value="1"/>
</dbReference>
<dbReference type="Pfam" id="PF00326">
    <property type="entry name" value="Peptidase_S9"/>
    <property type="match status" value="1"/>
</dbReference>
<evidence type="ECO:0000256" key="4">
    <source>
        <dbReference type="ARBA" id="ARBA00022670"/>
    </source>
</evidence>
<dbReference type="RefSeq" id="WP_013865886.1">
    <property type="nucleotide sequence ID" value="NC_015635.1"/>
</dbReference>
<dbReference type="InterPro" id="IPR029058">
    <property type="entry name" value="AB_hydrolase_fold"/>
</dbReference>
<dbReference type="Pfam" id="PF02897">
    <property type="entry name" value="Peptidase_S9_N"/>
    <property type="match status" value="1"/>
</dbReference>
<protein>
    <recommendedName>
        <fullName evidence="3">prolyl oligopeptidase</fullName>
        <ecNumber evidence="3">3.4.21.26</ecNumber>
    </recommendedName>
</protein>
<evidence type="ECO:0000313" key="9">
    <source>
        <dbReference type="EMBL" id="BAK38072.1"/>
    </source>
</evidence>
<evidence type="ECO:0000259" key="8">
    <source>
        <dbReference type="Pfam" id="PF02897"/>
    </source>
</evidence>
<dbReference type="GO" id="GO:0006508">
    <property type="term" value="P:proteolysis"/>
    <property type="evidence" value="ECO:0007669"/>
    <property type="project" value="UniProtKB-KW"/>
</dbReference>
<evidence type="ECO:0000256" key="1">
    <source>
        <dbReference type="ARBA" id="ARBA00001070"/>
    </source>
</evidence>
<dbReference type="HOGENOM" id="CLU_011290_1_1_11"/>
<keyword evidence="4" id="KW-0645">Protease</keyword>
<dbReference type="PANTHER" id="PTHR42881">
    <property type="entry name" value="PROLYL ENDOPEPTIDASE"/>
    <property type="match status" value="1"/>
</dbReference>
<dbReference type="Gene3D" id="2.130.10.120">
    <property type="entry name" value="Prolyl oligopeptidase, N-terminal domain"/>
    <property type="match status" value="1"/>
</dbReference>
<evidence type="ECO:0000256" key="6">
    <source>
        <dbReference type="ARBA" id="ARBA00022825"/>
    </source>
</evidence>
<keyword evidence="6" id="KW-0720">Serine protease</keyword>
<sequence length="712" mass="77529">MSELQDLNLTYPVARQDAVVERLHGVDVPDPYRWLEDLGDPDTLPWVRAQGALARTVLDASPWKAHFSERLRQVWSQRTCHTALMQGGKYFYFFNDGSQEQDGLYVMDAPDGEPRLLLDPSAEHSEAGSATISYATASPDGSLLAYSLSFGGSDWQQWRVREVATGEDLPERLEGSKFSAAGWNADSTGFYYTCFAERDSAAEPDAETNSEAAAKTSAEWEPDLDPVVAFHRVGTDQAEDELVYEDPAHPEQGITVLTSEDGSHLILFLWRGDAATTGIIVKDITDAASATDPGFVELLPDFDASYSYVAGEGPIMWFQTDRDAPMGRIIRTDARRPGEIVEVVAEGCHAIQGAGLIGGKLYVVQLVDACSRIHVHDPYDGRYLGEVSLPGAGTVEGLRSDPAGTECFYSFTDFLRPATVYRLDTRDDTSTVFFEPELTFDPDDFVVEQVRFTADDGVEVPVWLGRHRDTPRDGARPTFLAAYGGFGFAITPSFTPGPLAWMELGGIYALANVRGGGEFGEAWHEAGSGRRKVRAVDDLIGAAEWLAESGWTEPERLAVGGMSNGGLLTTALLTRRPDVCAGVLAVNGVMDLVRFDRFTIGWSWRFEYGDPGGPDDFAALLALSPLHNVTDETAYPAALICTAVRDDRVVPAHSFKFAAALQRAQATSAPALLRVDEEAGHGRDARLDAGLSDLSDRWAFSAEVVGLTRTTP</sequence>
<dbReference type="GO" id="GO:0005829">
    <property type="term" value="C:cytosol"/>
    <property type="evidence" value="ECO:0007669"/>
    <property type="project" value="TreeGrafter"/>
</dbReference>
<keyword evidence="10" id="KW-1185">Reference proteome</keyword>
<name>F5XH64_MICPN</name>
<proteinExistence type="inferred from homology"/>
<dbReference type="GO" id="GO:0004252">
    <property type="term" value="F:serine-type endopeptidase activity"/>
    <property type="evidence" value="ECO:0007669"/>
    <property type="project" value="UniProtKB-EC"/>
</dbReference>
<dbReference type="EC" id="3.4.21.26" evidence="3"/>
<dbReference type="InterPro" id="IPR051167">
    <property type="entry name" value="Prolyl_oligopep/macrocyclase"/>
</dbReference>
<dbReference type="GO" id="GO:0070012">
    <property type="term" value="F:oligopeptidase activity"/>
    <property type="evidence" value="ECO:0007669"/>
    <property type="project" value="TreeGrafter"/>
</dbReference>
<evidence type="ECO:0000313" key="10">
    <source>
        <dbReference type="Proteomes" id="UP000007947"/>
    </source>
</evidence>
<dbReference type="EMBL" id="AP012204">
    <property type="protein sequence ID" value="BAK38072.1"/>
    <property type="molecule type" value="Genomic_DNA"/>
</dbReference>
<dbReference type="SUPFAM" id="SSF50993">
    <property type="entry name" value="Peptidase/esterase 'gauge' domain"/>
    <property type="match status" value="1"/>
</dbReference>
<dbReference type="Proteomes" id="UP000007947">
    <property type="component" value="Chromosome"/>
</dbReference>
<dbReference type="InterPro" id="IPR002471">
    <property type="entry name" value="Pept_S9_AS"/>
</dbReference>
<comment type="similarity">
    <text evidence="2">Belongs to the peptidase S9A family.</text>
</comment>
<feature type="domain" description="Peptidase S9 prolyl oligopeptidase catalytic" evidence="7">
    <location>
        <begin position="499"/>
        <end position="706"/>
    </location>
</feature>
<dbReference type="InterPro" id="IPR023302">
    <property type="entry name" value="Pept_S9A_N"/>
</dbReference>
<gene>
    <name evidence="9" type="ordered locus">MLP_50580</name>
</gene>
<accession>F5XH64</accession>
<dbReference type="InterPro" id="IPR002470">
    <property type="entry name" value="Peptidase_S9A"/>
</dbReference>
<comment type="catalytic activity">
    <reaction evidence="1">
        <text>Hydrolysis of Pro-|-Xaa &gt;&gt; Ala-|-Xaa in oligopeptides.</text>
        <dbReference type="EC" id="3.4.21.26"/>
    </reaction>
</comment>
<dbReference type="STRING" id="1032480.MLP_50580"/>
<reference evidence="9 10" key="1">
    <citation type="submission" date="2011-05" db="EMBL/GenBank/DDBJ databases">
        <title>Whole genome sequence of Microlunatus phosphovorus NM-1.</title>
        <authorList>
            <person name="Hosoyama A."/>
            <person name="Sasaki K."/>
            <person name="Harada T."/>
            <person name="Igarashi R."/>
            <person name="Kawakoshi A."/>
            <person name="Sasagawa M."/>
            <person name="Fukada J."/>
            <person name="Nakamura S."/>
            <person name="Katano Y."/>
            <person name="Hanada S."/>
            <person name="Kamagata Y."/>
            <person name="Nakamura N."/>
            <person name="Yamazaki S."/>
            <person name="Fujita N."/>
        </authorList>
    </citation>
    <scope>NUCLEOTIDE SEQUENCE [LARGE SCALE GENOMIC DNA]</scope>
    <source>
        <strain evidence="10">ATCC 700054 / DSM 10555 / JCM 9379 / NBRC 101784 / NCIMB 13414 / VKM Ac-1990 / NM-1</strain>
    </source>
</reference>
<evidence type="ECO:0000259" key="7">
    <source>
        <dbReference type="Pfam" id="PF00326"/>
    </source>
</evidence>
<evidence type="ECO:0000256" key="5">
    <source>
        <dbReference type="ARBA" id="ARBA00022801"/>
    </source>
</evidence>
<dbReference type="PANTHER" id="PTHR42881:SF2">
    <property type="entry name" value="PROLYL ENDOPEPTIDASE"/>
    <property type="match status" value="1"/>
</dbReference>
<dbReference type="PRINTS" id="PR00862">
    <property type="entry name" value="PROLIGOPTASE"/>
</dbReference>
<evidence type="ECO:0000256" key="2">
    <source>
        <dbReference type="ARBA" id="ARBA00005228"/>
    </source>
</evidence>
<feature type="domain" description="Peptidase S9A N-terminal" evidence="8">
    <location>
        <begin position="12"/>
        <end position="433"/>
    </location>
</feature>
<dbReference type="SUPFAM" id="SSF53474">
    <property type="entry name" value="alpha/beta-Hydrolases"/>
    <property type="match status" value="1"/>
</dbReference>
<keyword evidence="5 9" id="KW-0378">Hydrolase</keyword>
<dbReference type="AlphaFoldDB" id="F5XH64"/>
<dbReference type="KEGG" id="mph:MLP_50580"/>
<dbReference type="Gene3D" id="3.40.50.1820">
    <property type="entry name" value="alpha/beta hydrolase"/>
    <property type="match status" value="1"/>
</dbReference>
<evidence type="ECO:0000256" key="3">
    <source>
        <dbReference type="ARBA" id="ARBA00011897"/>
    </source>
</evidence>